<keyword evidence="1" id="KW-0812">Transmembrane</keyword>
<name>A0ABT4XJR3_9PSED</name>
<sequence>MQQWPTLCKVRYVATINLFVLLSNTLQLISYAALGQFSEENLLYSLMLSPGLPLKPCPPPFGCCNRQHS</sequence>
<gene>
    <name evidence="2" type="ORF">PH586_18960</name>
</gene>
<keyword evidence="3" id="KW-1185">Reference proteome</keyword>
<keyword evidence="1" id="KW-0472">Membrane</keyword>
<dbReference type="EMBL" id="JAQJZJ010000009">
    <property type="protein sequence ID" value="MDA7088464.1"/>
    <property type="molecule type" value="Genomic_DNA"/>
</dbReference>
<comment type="caution">
    <text evidence="2">The sequence shown here is derived from an EMBL/GenBank/DDBJ whole genome shotgun (WGS) entry which is preliminary data.</text>
</comment>
<dbReference type="RefSeq" id="WP_271349354.1">
    <property type="nucleotide sequence ID" value="NZ_JAQJZJ010000009.1"/>
</dbReference>
<proteinExistence type="predicted"/>
<feature type="transmembrane region" description="Helical" evidence="1">
    <location>
        <begin position="12"/>
        <end position="34"/>
    </location>
</feature>
<evidence type="ECO:0000313" key="3">
    <source>
        <dbReference type="Proteomes" id="UP001212042"/>
    </source>
</evidence>
<evidence type="ECO:0000256" key="1">
    <source>
        <dbReference type="SAM" id="Phobius"/>
    </source>
</evidence>
<organism evidence="2 3">
    <name type="scientific">Pseudomonas aestuarii</name>
    <dbReference type="NCBI Taxonomy" id="3018340"/>
    <lineage>
        <taxon>Bacteria</taxon>
        <taxon>Pseudomonadati</taxon>
        <taxon>Pseudomonadota</taxon>
        <taxon>Gammaproteobacteria</taxon>
        <taxon>Pseudomonadales</taxon>
        <taxon>Pseudomonadaceae</taxon>
        <taxon>Pseudomonas</taxon>
    </lineage>
</organism>
<keyword evidence="1" id="KW-1133">Transmembrane helix</keyword>
<dbReference type="Proteomes" id="UP001212042">
    <property type="component" value="Unassembled WGS sequence"/>
</dbReference>
<evidence type="ECO:0000313" key="2">
    <source>
        <dbReference type="EMBL" id="MDA7088464.1"/>
    </source>
</evidence>
<accession>A0ABT4XJR3</accession>
<reference evidence="2 3" key="1">
    <citation type="submission" date="2023-01" db="EMBL/GenBank/DDBJ databases">
        <title>Pseudomonas SA3-5T sp. nov., isolated from tidal flat sediment.</title>
        <authorList>
            <person name="Kim H.S."/>
            <person name="Kim J.-S."/>
            <person name="Suh M.K."/>
            <person name="Eom M.K."/>
            <person name="Lee J.-S."/>
        </authorList>
    </citation>
    <scope>NUCLEOTIDE SEQUENCE [LARGE SCALE GENOMIC DNA]</scope>
    <source>
        <strain evidence="2 3">SA3-5</strain>
    </source>
</reference>
<protein>
    <submittedName>
        <fullName evidence="2">Uncharacterized protein</fullName>
    </submittedName>
</protein>